<dbReference type="RefSeq" id="WP_182337942.1">
    <property type="nucleotide sequence ID" value="NZ_JACGXS010000001.1"/>
</dbReference>
<name>A0A7W3IGH9_9GAMM</name>
<dbReference type="Proteomes" id="UP000547058">
    <property type="component" value="Unassembled WGS sequence"/>
</dbReference>
<feature type="transmembrane region" description="Helical" evidence="1">
    <location>
        <begin position="258"/>
        <end position="279"/>
    </location>
</feature>
<feature type="transmembrane region" description="Helical" evidence="1">
    <location>
        <begin position="95"/>
        <end position="119"/>
    </location>
</feature>
<keyword evidence="4" id="KW-1185">Reference proteome</keyword>
<protein>
    <recommendedName>
        <fullName evidence="2">DUF6708 domain-containing protein</fullName>
    </recommendedName>
</protein>
<organism evidence="3 4">
    <name type="scientific">Stenotrophomonas tumulicola</name>
    <dbReference type="NCBI Taxonomy" id="1685415"/>
    <lineage>
        <taxon>Bacteria</taxon>
        <taxon>Pseudomonadati</taxon>
        <taxon>Pseudomonadota</taxon>
        <taxon>Gammaproteobacteria</taxon>
        <taxon>Lysobacterales</taxon>
        <taxon>Lysobacteraceae</taxon>
        <taxon>Stenotrophomonas</taxon>
    </lineage>
</organism>
<reference evidence="3 4" key="1">
    <citation type="submission" date="2020-08" db="EMBL/GenBank/DDBJ databases">
        <title>Stenotrophomonas tumulicola JCM 30961.</title>
        <authorList>
            <person name="Deng Y."/>
        </authorList>
    </citation>
    <scope>NUCLEOTIDE SEQUENCE [LARGE SCALE GENOMIC DNA]</scope>
    <source>
        <strain evidence="3 4">JCM 30961</strain>
    </source>
</reference>
<accession>A0A7W3IGH9</accession>
<comment type="caution">
    <text evidence="3">The sequence shown here is derived from an EMBL/GenBank/DDBJ whole genome shotgun (WGS) entry which is preliminary data.</text>
</comment>
<keyword evidence="1" id="KW-1133">Transmembrane helix</keyword>
<proteinExistence type="predicted"/>
<evidence type="ECO:0000313" key="4">
    <source>
        <dbReference type="Proteomes" id="UP000547058"/>
    </source>
</evidence>
<dbReference type="AlphaFoldDB" id="A0A7W3IGH9"/>
<sequence>MFTGWLKAFPSGRALSREERAAGLSSVSYDKVGLDEQLSLTRLNYNFSEFVDRAFRVRGSAATLLGFFSFLIVMGTILALWSLTYDLASGGKHDVVELLTTVCIGSVFLVFFLIAIWYVSLRKELFAYRYYPVRFNRTSGMVSIFRHNGRNGVLSIPFDQVFWFVGRGDRMEFLCDLRGAVLDGEKIVHMFSVGHYFEAAGEQRVRSLWSFICTYMEGGADLLAARGVKANIDLSVEPTWRNCWRWVMLTMGAPFAQLRYVLAPIYYPVLTIMAAWRWLALNSCRKPKWPLDLFSGRSSAIEPGAWREPALIGEFEVDPGARLQTPGGKR</sequence>
<gene>
    <name evidence="3" type="ORF">H4O11_03045</name>
</gene>
<dbReference type="EMBL" id="JACGXS010000001">
    <property type="protein sequence ID" value="MBA8680782.1"/>
    <property type="molecule type" value="Genomic_DNA"/>
</dbReference>
<feature type="transmembrane region" description="Helical" evidence="1">
    <location>
        <begin position="62"/>
        <end position="83"/>
    </location>
</feature>
<dbReference type="Pfam" id="PF20455">
    <property type="entry name" value="DUF6708"/>
    <property type="match status" value="1"/>
</dbReference>
<feature type="domain" description="DUF6708" evidence="2">
    <location>
        <begin position="112"/>
        <end position="293"/>
    </location>
</feature>
<evidence type="ECO:0000256" key="1">
    <source>
        <dbReference type="SAM" id="Phobius"/>
    </source>
</evidence>
<dbReference type="InterPro" id="IPR046554">
    <property type="entry name" value="DUF6708"/>
</dbReference>
<evidence type="ECO:0000259" key="2">
    <source>
        <dbReference type="Pfam" id="PF20455"/>
    </source>
</evidence>
<keyword evidence="1" id="KW-0812">Transmembrane</keyword>
<keyword evidence="1" id="KW-0472">Membrane</keyword>
<evidence type="ECO:0000313" key="3">
    <source>
        <dbReference type="EMBL" id="MBA8680782.1"/>
    </source>
</evidence>